<dbReference type="GO" id="GO:0016020">
    <property type="term" value="C:membrane"/>
    <property type="evidence" value="ECO:0007669"/>
    <property type="project" value="UniProtKB-SubCell"/>
</dbReference>
<dbReference type="PANTHER" id="PTHR34478">
    <property type="entry name" value="PROTEIN LEMA"/>
    <property type="match status" value="1"/>
</dbReference>
<gene>
    <name evidence="7" type="ORF">SAMN05660841_02798</name>
</gene>
<organism evidence="7 8">
    <name type="scientific">Sphingobacterium nematocida</name>
    <dbReference type="NCBI Taxonomy" id="1513896"/>
    <lineage>
        <taxon>Bacteria</taxon>
        <taxon>Pseudomonadati</taxon>
        <taxon>Bacteroidota</taxon>
        <taxon>Sphingobacteriia</taxon>
        <taxon>Sphingobacteriales</taxon>
        <taxon>Sphingobacteriaceae</taxon>
        <taxon>Sphingobacterium</taxon>
    </lineage>
</organism>
<dbReference type="PANTHER" id="PTHR34478:SF2">
    <property type="entry name" value="MEMBRANE PROTEIN"/>
    <property type="match status" value="1"/>
</dbReference>
<keyword evidence="4" id="KW-1133">Transmembrane helix</keyword>
<keyword evidence="5" id="KW-0472">Membrane</keyword>
<feature type="signal peptide" evidence="6">
    <location>
        <begin position="1"/>
        <end position="26"/>
    </location>
</feature>
<comment type="similarity">
    <text evidence="2">Belongs to the LemA family.</text>
</comment>
<keyword evidence="3" id="KW-0812">Transmembrane</keyword>
<protein>
    <submittedName>
        <fullName evidence="7">LemA protein</fullName>
    </submittedName>
</protein>
<name>A0A1T5EU80_9SPHI</name>
<proteinExistence type="inferred from homology"/>
<dbReference type="STRING" id="1513896.SAMN05660841_02798"/>
<dbReference type="InterPro" id="IPR023353">
    <property type="entry name" value="LemA-like_dom_sf"/>
</dbReference>
<dbReference type="SUPFAM" id="SSF140478">
    <property type="entry name" value="LemA-like"/>
    <property type="match status" value="1"/>
</dbReference>
<comment type="subcellular location">
    <subcellularLocation>
        <location evidence="1">Membrane</location>
        <topology evidence="1">Single-pass membrane protein</topology>
    </subcellularLocation>
</comment>
<dbReference type="EMBL" id="FUZF01000012">
    <property type="protein sequence ID" value="SKB87349.1"/>
    <property type="molecule type" value="Genomic_DNA"/>
</dbReference>
<feature type="chain" id="PRO_5010586413" evidence="6">
    <location>
        <begin position="27"/>
        <end position="197"/>
    </location>
</feature>
<dbReference type="Gene3D" id="1.20.1440.20">
    <property type="entry name" value="LemA-like domain"/>
    <property type="match status" value="1"/>
</dbReference>
<evidence type="ECO:0000256" key="4">
    <source>
        <dbReference type="ARBA" id="ARBA00022989"/>
    </source>
</evidence>
<reference evidence="8" key="1">
    <citation type="submission" date="2017-02" db="EMBL/GenBank/DDBJ databases">
        <authorList>
            <person name="Varghese N."/>
            <person name="Submissions S."/>
        </authorList>
    </citation>
    <scope>NUCLEOTIDE SEQUENCE [LARGE SCALE GENOMIC DNA]</scope>
    <source>
        <strain evidence="8">DSM 24091</strain>
    </source>
</reference>
<evidence type="ECO:0000256" key="2">
    <source>
        <dbReference type="ARBA" id="ARBA00008854"/>
    </source>
</evidence>
<accession>A0A1T5EU80</accession>
<evidence type="ECO:0000313" key="8">
    <source>
        <dbReference type="Proteomes" id="UP000190150"/>
    </source>
</evidence>
<evidence type="ECO:0000256" key="3">
    <source>
        <dbReference type="ARBA" id="ARBA00022692"/>
    </source>
</evidence>
<evidence type="ECO:0000256" key="6">
    <source>
        <dbReference type="SAM" id="SignalP"/>
    </source>
</evidence>
<dbReference type="PROSITE" id="PS51257">
    <property type="entry name" value="PROKAR_LIPOPROTEIN"/>
    <property type="match status" value="1"/>
</dbReference>
<dbReference type="InterPro" id="IPR007156">
    <property type="entry name" value="MamQ_LemA"/>
</dbReference>
<dbReference type="Pfam" id="PF04011">
    <property type="entry name" value="LemA"/>
    <property type="match status" value="1"/>
</dbReference>
<evidence type="ECO:0000256" key="1">
    <source>
        <dbReference type="ARBA" id="ARBA00004167"/>
    </source>
</evidence>
<keyword evidence="8" id="KW-1185">Reference proteome</keyword>
<evidence type="ECO:0000256" key="5">
    <source>
        <dbReference type="ARBA" id="ARBA00023136"/>
    </source>
</evidence>
<evidence type="ECO:0000313" key="7">
    <source>
        <dbReference type="EMBL" id="SKB87349.1"/>
    </source>
</evidence>
<sequence>MKIVHMKRLLIAIVGLFTALSFSSCGYNTMVSKDENVKGKWAQVENAYQRRADLIPNLVSTVKGAAQHEQGTLTAVVEARAKATSVTVNADNLSEEAIAEYQKTQDDLSQSIGRLLVSVEAYPDLKANSNFQELQAQLEGTENRISVERRSYNEAVQDYNTTVRSFPNNIVAGMFGFKAKGTFKAAEGSDKAPTVSF</sequence>
<dbReference type="Proteomes" id="UP000190150">
    <property type="component" value="Unassembled WGS sequence"/>
</dbReference>
<keyword evidence="6" id="KW-0732">Signal</keyword>
<dbReference type="AlphaFoldDB" id="A0A1T5EU80"/>